<sequence length="155" mass="17776">MSLHDPEDFVHAFLPSNLLKYPLEELRNLRSVLQDTGSSVNFDKDKFQANLDVQQFKPEEISVKVTGDNTVTIEGKHEEKQDQHGYISRHFIRKYVLPENCDVKNVQSKLSSDGVLSITAPKIDEKKIEHREIPIIRTGQPLRRAEPESVEDLRG</sequence>
<protein>
    <recommendedName>
        <fullName evidence="4">SHSP domain-containing protein</fullName>
    </recommendedName>
</protein>
<dbReference type="PANTHER" id="PTHR45640:SF13">
    <property type="entry name" value="HEAT SHOCK PROTEIN 22-RELATED"/>
    <property type="match status" value="1"/>
</dbReference>
<comment type="similarity">
    <text evidence="2 3">Belongs to the small heat shock protein (HSP20) family.</text>
</comment>
<evidence type="ECO:0000313" key="6">
    <source>
        <dbReference type="Proteomes" id="UP001162156"/>
    </source>
</evidence>
<dbReference type="GO" id="GO:0005634">
    <property type="term" value="C:nucleus"/>
    <property type="evidence" value="ECO:0007669"/>
    <property type="project" value="TreeGrafter"/>
</dbReference>
<dbReference type="GO" id="GO:0005737">
    <property type="term" value="C:cytoplasm"/>
    <property type="evidence" value="ECO:0007669"/>
    <property type="project" value="TreeGrafter"/>
</dbReference>
<dbReference type="AlphaFoldDB" id="A0AAV8ZPF6"/>
<evidence type="ECO:0000256" key="3">
    <source>
        <dbReference type="RuleBase" id="RU003616"/>
    </source>
</evidence>
<dbReference type="PROSITE" id="PS01031">
    <property type="entry name" value="SHSP"/>
    <property type="match status" value="1"/>
</dbReference>
<dbReference type="PRINTS" id="PR00299">
    <property type="entry name" value="ACRYSTALLIN"/>
</dbReference>
<accession>A0AAV8ZPF6</accession>
<dbReference type="CDD" id="cd06526">
    <property type="entry name" value="metazoan_ACD"/>
    <property type="match status" value="1"/>
</dbReference>
<evidence type="ECO:0000313" key="5">
    <source>
        <dbReference type="EMBL" id="KAJ8966311.1"/>
    </source>
</evidence>
<dbReference type="Pfam" id="PF00011">
    <property type="entry name" value="HSP20"/>
    <property type="match status" value="1"/>
</dbReference>
<organism evidence="5 6">
    <name type="scientific">Rhamnusium bicolor</name>
    <dbReference type="NCBI Taxonomy" id="1586634"/>
    <lineage>
        <taxon>Eukaryota</taxon>
        <taxon>Metazoa</taxon>
        <taxon>Ecdysozoa</taxon>
        <taxon>Arthropoda</taxon>
        <taxon>Hexapoda</taxon>
        <taxon>Insecta</taxon>
        <taxon>Pterygota</taxon>
        <taxon>Neoptera</taxon>
        <taxon>Endopterygota</taxon>
        <taxon>Coleoptera</taxon>
        <taxon>Polyphaga</taxon>
        <taxon>Cucujiformia</taxon>
        <taxon>Chrysomeloidea</taxon>
        <taxon>Cerambycidae</taxon>
        <taxon>Lepturinae</taxon>
        <taxon>Rhagiini</taxon>
        <taxon>Rhamnusium</taxon>
    </lineage>
</organism>
<reference evidence="5" key="1">
    <citation type="journal article" date="2023" name="Insect Mol. Biol.">
        <title>Genome sequencing provides insights into the evolution of gene families encoding plant cell wall-degrading enzymes in longhorned beetles.</title>
        <authorList>
            <person name="Shin N.R."/>
            <person name="Okamura Y."/>
            <person name="Kirsch R."/>
            <person name="Pauchet Y."/>
        </authorList>
    </citation>
    <scope>NUCLEOTIDE SEQUENCE</scope>
    <source>
        <strain evidence="5">RBIC_L_NR</strain>
    </source>
</reference>
<evidence type="ECO:0000256" key="2">
    <source>
        <dbReference type="PROSITE-ProRule" id="PRU00285"/>
    </source>
</evidence>
<keyword evidence="6" id="KW-1185">Reference proteome</keyword>
<keyword evidence="1" id="KW-0346">Stress response</keyword>
<dbReference type="InterPro" id="IPR002068">
    <property type="entry name" value="A-crystallin/Hsp20_dom"/>
</dbReference>
<dbReference type="InterPro" id="IPR008978">
    <property type="entry name" value="HSP20-like_chaperone"/>
</dbReference>
<dbReference type="Proteomes" id="UP001162156">
    <property type="component" value="Unassembled WGS sequence"/>
</dbReference>
<comment type="caution">
    <text evidence="5">The sequence shown here is derived from an EMBL/GenBank/DDBJ whole genome shotgun (WGS) entry which is preliminary data.</text>
</comment>
<dbReference type="SUPFAM" id="SSF49764">
    <property type="entry name" value="HSP20-like chaperones"/>
    <property type="match status" value="1"/>
</dbReference>
<dbReference type="PANTHER" id="PTHR45640">
    <property type="entry name" value="HEAT SHOCK PROTEIN HSP-12.2-RELATED"/>
    <property type="match status" value="1"/>
</dbReference>
<evidence type="ECO:0000259" key="4">
    <source>
        <dbReference type="PROSITE" id="PS01031"/>
    </source>
</evidence>
<evidence type="ECO:0000256" key="1">
    <source>
        <dbReference type="ARBA" id="ARBA00023016"/>
    </source>
</evidence>
<dbReference type="GO" id="GO:0051082">
    <property type="term" value="F:unfolded protein binding"/>
    <property type="evidence" value="ECO:0007669"/>
    <property type="project" value="TreeGrafter"/>
</dbReference>
<dbReference type="Gene3D" id="2.60.40.790">
    <property type="match status" value="1"/>
</dbReference>
<dbReference type="GO" id="GO:0042026">
    <property type="term" value="P:protein refolding"/>
    <property type="evidence" value="ECO:0007669"/>
    <property type="project" value="TreeGrafter"/>
</dbReference>
<proteinExistence type="inferred from homology"/>
<dbReference type="GO" id="GO:0009408">
    <property type="term" value="P:response to heat"/>
    <property type="evidence" value="ECO:0007669"/>
    <property type="project" value="TreeGrafter"/>
</dbReference>
<name>A0AAV8ZPF6_9CUCU</name>
<feature type="domain" description="SHSP" evidence="4">
    <location>
        <begin position="29"/>
        <end position="138"/>
    </location>
</feature>
<dbReference type="EMBL" id="JANEYF010001027">
    <property type="protein sequence ID" value="KAJ8966311.1"/>
    <property type="molecule type" value="Genomic_DNA"/>
</dbReference>
<gene>
    <name evidence="5" type="ORF">NQ314_003576</name>
</gene>
<dbReference type="InterPro" id="IPR001436">
    <property type="entry name" value="Alpha-crystallin/sHSP_animal"/>
</dbReference>